<dbReference type="InterPro" id="IPR005502">
    <property type="entry name" value="Ribosyl_crysJ1"/>
</dbReference>
<dbReference type="Gene3D" id="1.10.4080.10">
    <property type="entry name" value="ADP-ribosylation/Crystallin J1"/>
    <property type="match status" value="1"/>
</dbReference>
<dbReference type="InterPro" id="IPR036705">
    <property type="entry name" value="Ribosyl_crysJ1_sf"/>
</dbReference>
<sequence>MTVIPKIYSESVFSDEYKTVSSLYIQGIPGAFQLTTHEVLTGSSYTGSIQETMRSGGCTCSRGGFIGACFAAQNGLAGIPDTWKEKTLNYKDVNELSQKLVKIPLV</sequence>
<dbReference type="SUPFAM" id="SSF101478">
    <property type="entry name" value="ADP-ribosylglycohydrolase"/>
    <property type="match status" value="1"/>
</dbReference>
<dbReference type="Proteomes" id="UP000596742">
    <property type="component" value="Unassembled WGS sequence"/>
</dbReference>
<evidence type="ECO:0000256" key="1">
    <source>
        <dbReference type="PIRSR" id="PIRSR605502-1"/>
    </source>
</evidence>
<dbReference type="AlphaFoldDB" id="A0A8B6EML1"/>
<dbReference type="EMBL" id="UYJE01005351">
    <property type="protein sequence ID" value="VDI36588.1"/>
    <property type="molecule type" value="Genomic_DNA"/>
</dbReference>
<name>A0A8B6EML1_MYTGA</name>
<dbReference type="Pfam" id="PF03747">
    <property type="entry name" value="ADP_ribosyl_GH"/>
    <property type="match status" value="1"/>
</dbReference>
<keyword evidence="1" id="KW-0479">Metal-binding</keyword>
<evidence type="ECO:0000313" key="2">
    <source>
        <dbReference type="EMBL" id="VDI36588.1"/>
    </source>
</evidence>
<protein>
    <submittedName>
        <fullName evidence="2">Uncharacterized protein</fullName>
    </submittedName>
</protein>
<dbReference type="GO" id="GO:0046872">
    <property type="term" value="F:metal ion binding"/>
    <property type="evidence" value="ECO:0007669"/>
    <property type="project" value="UniProtKB-KW"/>
</dbReference>
<proteinExistence type="predicted"/>
<comment type="cofactor">
    <cofactor evidence="1">
        <name>Mg(2+)</name>
        <dbReference type="ChEBI" id="CHEBI:18420"/>
    </cofactor>
    <text evidence="1">Binds 2 magnesium ions per subunit.</text>
</comment>
<accession>A0A8B6EML1</accession>
<comment type="caution">
    <text evidence="2">The sequence shown here is derived from an EMBL/GenBank/DDBJ whole genome shotgun (WGS) entry which is preliminary data.</text>
</comment>
<organism evidence="2 3">
    <name type="scientific">Mytilus galloprovincialis</name>
    <name type="common">Mediterranean mussel</name>
    <dbReference type="NCBI Taxonomy" id="29158"/>
    <lineage>
        <taxon>Eukaryota</taxon>
        <taxon>Metazoa</taxon>
        <taxon>Spiralia</taxon>
        <taxon>Lophotrochozoa</taxon>
        <taxon>Mollusca</taxon>
        <taxon>Bivalvia</taxon>
        <taxon>Autobranchia</taxon>
        <taxon>Pteriomorphia</taxon>
        <taxon>Mytilida</taxon>
        <taxon>Mytiloidea</taxon>
        <taxon>Mytilidae</taxon>
        <taxon>Mytilinae</taxon>
        <taxon>Mytilus</taxon>
    </lineage>
</organism>
<keyword evidence="3" id="KW-1185">Reference proteome</keyword>
<evidence type="ECO:0000313" key="3">
    <source>
        <dbReference type="Proteomes" id="UP000596742"/>
    </source>
</evidence>
<feature type="binding site" evidence="1">
    <location>
        <position position="61"/>
    </location>
    <ligand>
        <name>Mg(2+)</name>
        <dbReference type="ChEBI" id="CHEBI:18420"/>
        <label>1</label>
    </ligand>
</feature>
<gene>
    <name evidence="2" type="ORF">MGAL_10B053683</name>
</gene>
<dbReference type="OrthoDB" id="524326at2759"/>
<keyword evidence="1" id="KW-0460">Magnesium</keyword>
<reference evidence="2" key="1">
    <citation type="submission" date="2018-11" db="EMBL/GenBank/DDBJ databases">
        <authorList>
            <person name="Alioto T."/>
            <person name="Alioto T."/>
        </authorList>
    </citation>
    <scope>NUCLEOTIDE SEQUENCE</scope>
</reference>